<dbReference type="Gene3D" id="1.25.40.10">
    <property type="entry name" value="Tetratricopeptide repeat domain"/>
    <property type="match status" value="2"/>
</dbReference>
<evidence type="ECO:0008006" key="7">
    <source>
        <dbReference type="Google" id="ProtNLM"/>
    </source>
</evidence>
<dbReference type="InterPro" id="IPR051722">
    <property type="entry name" value="Endocytosis_PI4K-reg_protein"/>
</dbReference>
<feature type="region of interest" description="Disordered" evidence="4">
    <location>
        <begin position="974"/>
        <end position="1000"/>
    </location>
</feature>
<feature type="compositionally biased region" description="Acidic residues" evidence="4">
    <location>
        <begin position="466"/>
        <end position="478"/>
    </location>
</feature>
<sequence length="1151" mass="127535">MSISKDRYYWTQLRLALTSGQWSAKYPSKDPHGTALTWSELFRKFNKHCKGFQDIAQVASQTHALALLLSANFRDEDQDDQGEEFYPLELGQDCILPEERIEEANVGYETLKELKSTNFDVTYYAYALGNPSECLSHLSSIPDLLSLHNHIPSQSDTATKSSAHTHYMGLHMPFSTASSLSSAGGSFVSLAESSAPEIKDGRAWALTETLRSICLKGMSHEKLSPNDPHTALKAYGASLPLFTMIDNLLSDPPLPKSPAQNLNVFLQHRELWRWAERLLWRAIAVSAQLPGMDVWTWLRQYSTCSAHWPSTFRTSHRSAIYSLHLRAFILRYHPTHLGERGKDWLPLARAVANDYRGVLSTCTSFPRAGERNVRVEDFVDLCAGVWEAAGANEEGAGWVLDILWWATRLTFNSHRVLRHMTRLLHASGDTPLARRTLMLYVQVVGKAYEASRADAQSSNSGRLDLSGEEDVEDEDSDWDSDRSWVQTLVIGARMLCRFAASQSGLEGLKEAKEAGTCIEKARTRLHAKDGILLSASLDLAEGVWNVVMALKEQDPHSRPTRLAAAHNLFQRACSPPTSEYESSTFEPDPAALYHLALSFARPGPTHDLEQAILHAGRAVEGDVREIRFWHLLGLLLATAEKWNEAREILERGAEIEDEDSLGRDNEGEDGSETGEGQTVIDSHTQTLQVPGQVEADLRGNDLGGSVGPTNGSSYIQSTEDSVLSEDVESPKAIRLLSSARIPSPATLLAPARDHPPSSKYERFEQALQLRMTQGVLTEVIEGAEGAEEKWLEVFSWVAERRAADASEPTLRASSIDGTRASEKAPSFVISPPGDTMSHPEMPAPVPVRYSIEVTEQETLQPVAIPITISPATPETEHAPRARGKSHGATGKRSSSIDRDTSKSKKVQQMLKNRVHKEQVRITTISKTIANGVVRTGSLKRPNSTPDFHAILRQTSYQASSIHSRRRVSSILHHAQDRTPTESPPPPPTPIPPPPPAQDRKANARIAHTNRLLADLWLMSAATFRRLGKIEQAKGAIQEAEVRDEANPGVWVQLGLYYVSIDRQEHAMDAFQKALFISPDDVSASVHLARLYLSRHETKREKASATVSSAGVDLAAGMLSHLTHGNGWDVPEAWYYLAKAYALQGRRKRERE</sequence>
<keyword evidence="6" id="KW-1185">Reference proteome</keyword>
<dbReference type="PANTHER" id="PTHR23083:SF464">
    <property type="entry name" value="TETRATRICOPEPTIDE REPEAT DOMAIN 7, ISOFORM A"/>
    <property type="match status" value="1"/>
</dbReference>
<dbReference type="EMBL" id="JABCKI010005827">
    <property type="protein sequence ID" value="KAG5637480.1"/>
    <property type="molecule type" value="Genomic_DNA"/>
</dbReference>
<organism evidence="5 6">
    <name type="scientific">Sphagnurus paluster</name>
    <dbReference type="NCBI Taxonomy" id="117069"/>
    <lineage>
        <taxon>Eukaryota</taxon>
        <taxon>Fungi</taxon>
        <taxon>Dikarya</taxon>
        <taxon>Basidiomycota</taxon>
        <taxon>Agaricomycotina</taxon>
        <taxon>Agaricomycetes</taxon>
        <taxon>Agaricomycetidae</taxon>
        <taxon>Agaricales</taxon>
        <taxon>Tricholomatineae</taxon>
        <taxon>Lyophyllaceae</taxon>
        <taxon>Sphagnurus</taxon>
    </lineage>
</organism>
<feature type="repeat" description="TPR" evidence="3">
    <location>
        <begin position="1047"/>
        <end position="1080"/>
    </location>
</feature>
<feature type="compositionally biased region" description="Pro residues" evidence="4">
    <location>
        <begin position="981"/>
        <end position="996"/>
    </location>
</feature>
<feature type="region of interest" description="Disordered" evidence="4">
    <location>
        <begin position="653"/>
        <end position="688"/>
    </location>
</feature>
<evidence type="ECO:0000256" key="3">
    <source>
        <dbReference type="PROSITE-ProRule" id="PRU00339"/>
    </source>
</evidence>
<evidence type="ECO:0000313" key="6">
    <source>
        <dbReference type="Proteomes" id="UP000717328"/>
    </source>
</evidence>
<feature type="region of interest" description="Disordered" evidence="4">
    <location>
        <begin position="809"/>
        <end position="838"/>
    </location>
</feature>
<dbReference type="PANTHER" id="PTHR23083">
    <property type="entry name" value="TETRATRICOPEPTIDE REPEAT PROTEIN, TPR"/>
    <property type="match status" value="1"/>
</dbReference>
<comment type="similarity">
    <text evidence="2">Belongs to the YPP1 family.</text>
</comment>
<protein>
    <recommendedName>
        <fullName evidence="7">TPR-like protein</fullName>
    </recommendedName>
</protein>
<dbReference type="InterPro" id="IPR011990">
    <property type="entry name" value="TPR-like_helical_dom_sf"/>
</dbReference>
<evidence type="ECO:0000256" key="4">
    <source>
        <dbReference type="SAM" id="MobiDB-lite"/>
    </source>
</evidence>
<gene>
    <name evidence="5" type="ORF">H0H81_004451</name>
</gene>
<evidence type="ECO:0000313" key="5">
    <source>
        <dbReference type="EMBL" id="KAG5637480.1"/>
    </source>
</evidence>
<feature type="non-terminal residue" evidence="5">
    <location>
        <position position="1151"/>
    </location>
</feature>
<evidence type="ECO:0000256" key="1">
    <source>
        <dbReference type="ARBA" id="ARBA00002550"/>
    </source>
</evidence>
<dbReference type="InterPro" id="IPR019734">
    <property type="entry name" value="TPR_rpt"/>
</dbReference>
<dbReference type="SUPFAM" id="SSF48452">
    <property type="entry name" value="TPR-like"/>
    <property type="match status" value="1"/>
</dbReference>
<accession>A0A9P7FYD1</accession>
<keyword evidence="3" id="KW-0802">TPR repeat</keyword>
<dbReference type="AlphaFoldDB" id="A0A9P7FYD1"/>
<dbReference type="Pfam" id="PF13181">
    <property type="entry name" value="TPR_8"/>
    <property type="match status" value="1"/>
</dbReference>
<feature type="region of interest" description="Disordered" evidence="4">
    <location>
        <begin position="455"/>
        <end position="478"/>
    </location>
</feature>
<dbReference type="OrthoDB" id="29013at2759"/>
<reference evidence="5" key="2">
    <citation type="submission" date="2021-10" db="EMBL/GenBank/DDBJ databases">
        <title>Phylogenomics reveals ancestral predisposition of the termite-cultivated fungus Termitomyces towards a domesticated lifestyle.</title>
        <authorList>
            <person name="Auxier B."/>
            <person name="Grum-Grzhimaylo A."/>
            <person name="Cardenas M.E."/>
            <person name="Lodge J.D."/>
            <person name="Laessoe T."/>
            <person name="Pedersen O."/>
            <person name="Smith M.E."/>
            <person name="Kuyper T.W."/>
            <person name="Franco-Molano E.A."/>
            <person name="Baroni T.J."/>
            <person name="Aanen D.K."/>
        </authorList>
    </citation>
    <scope>NUCLEOTIDE SEQUENCE</scope>
    <source>
        <strain evidence="5">D49</strain>
    </source>
</reference>
<dbReference type="Proteomes" id="UP000717328">
    <property type="component" value="Unassembled WGS sequence"/>
</dbReference>
<comment type="caution">
    <text evidence="5">The sequence shown here is derived from an EMBL/GenBank/DDBJ whole genome shotgun (WGS) entry which is preliminary data.</text>
</comment>
<dbReference type="SMART" id="SM00028">
    <property type="entry name" value="TPR"/>
    <property type="match status" value="3"/>
</dbReference>
<evidence type="ECO:0000256" key="2">
    <source>
        <dbReference type="ARBA" id="ARBA00038251"/>
    </source>
</evidence>
<feature type="region of interest" description="Disordered" evidence="4">
    <location>
        <begin position="870"/>
        <end position="906"/>
    </location>
</feature>
<comment type="function">
    <text evidence="1">Involved in endocytosis.</text>
</comment>
<feature type="compositionally biased region" description="Polar residues" evidence="4">
    <location>
        <begin position="674"/>
        <end position="688"/>
    </location>
</feature>
<dbReference type="PROSITE" id="PS50005">
    <property type="entry name" value="TPR"/>
    <property type="match status" value="1"/>
</dbReference>
<proteinExistence type="inferred from homology"/>
<reference evidence="5" key="1">
    <citation type="submission" date="2021-02" db="EMBL/GenBank/DDBJ databases">
        <authorList>
            <person name="Nieuwenhuis M."/>
            <person name="Van De Peppel L.J.J."/>
        </authorList>
    </citation>
    <scope>NUCLEOTIDE SEQUENCE</scope>
    <source>
        <strain evidence="5">D49</strain>
    </source>
</reference>
<name>A0A9P7FYD1_9AGAR</name>
<feature type="compositionally biased region" description="Basic and acidic residues" evidence="4">
    <location>
        <begin position="653"/>
        <end position="665"/>
    </location>
</feature>